<evidence type="ECO:0000256" key="2">
    <source>
        <dbReference type="ARBA" id="ARBA00004162"/>
    </source>
</evidence>
<evidence type="ECO:0000256" key="12">
    <source>
        <dbReference type="SAM" id="MobiDB-lite"/>
    </source>
</evidence>
<dbReference type="PROSITE" id="PS51782">
    <property type="entry name" value="LYSM"/>
    <property type="match status" value="1"/>
</dbReference>
<evidence type="ECO:0000256" key="6">
    <source>
        <dbReference type="ARBA" id="ARBA00022729"/>
    </source>
</evidence>
<keyword evidence="7" id="KW-0547">Nucleotide-binding</keyword>
<evidence type="ECO:0000259" key="14">
    <source>
        <dbReference type="PROSITE" id="PS50011"/>
    </source>
</evidence>
<dbReference type="SUPFAM" id="SSF54106">
    <property type="entry name" value="LysM domain"/>
    <property type="match status" value="1"/>
</dbReference>
<dbReference type="InterPro" id="IPR000719">
    <property type="entry name" value="Prot_kinase_dom"/>
</dbReference>
<feature type="compositionally biased region" description="Pro residues" evidence="12">
    <location>
        <begin position="384"/>
        <end position="393"/>
    </location>
</feature>
<feature type="transmembrane region" description="Helical" evidence="13">
    <location>
        <begin position="55"/>
        <end position="73"/>
    </location>
</feature>
<keyword evidence="4" id="KW-1003">Cell membrane</keyword>
<dbReference type="InterPro" id="IPR056561">
    <property type="entry name" value="NFP_LYK_LysM1"/>
</dbReference>
<dbReference type="InterPro" id="IPR052611">
    <property type="entry name" value="Plant_RLK_LysM"/>
</dbReference>
<dbReference type="Pfam" id="PF23473">
    <property type="entry name" value="LysM3_LYK4_5"/>
    <property type="match status" value="1"/>
</dbReference>
<dbReference type="Gene3D" id="3.30.200.20">
    <property type="entry name" value="Phosphorylase Kinase, domain 1"/>
    <property type="match status" value="1"/>
</dbReference>
<dbReference type="EMBL" id="JAATIQ010000049">
    <property type="protein sequence ID" value="KAF4393218.1"/>
    <property type="molecule type" value="Genomic_DNA"/>
</dbReference>
<dbReference type="InterPro" id="IPR036779">
    <property type="entry name" value="LysM_dom_sf"/>
</dbReference>
<keyword evidence="6" id="KW-0732">Signal</keyword>
<dbReference type="PROSITE" id="PS50011">
    <property type="entry name" value="PROTEIN_KINASE_DOM"/>
    <property type="match status" value="1"/>
</dbReference>
<keyword evidence="9 13" id="KW-1133">Transmembrane helix</keyword>
<accession>A0A7J6HEY7</accession>
<proteinExistence type="inferred from homology"/>
<dbReference type="InterPro" id="IPR011009">
    <property type="entry name" value="Kinase-like_dom_sf"/>
</dbReference>
<evidence type="ECO:0000259" key="15">
    <source>
        <dbReference type="PROSITE" id="PS51782"/>
    </source>
</evidence>
<evidence type="ECO:0008006" key="18">
    <source>
        <dbReference type="Google" id="ProtNLM"/>
    </source>
</evidence>
<feature type="transmembrane region" description="Helical" evidence="13">
    <location>
        <begin position="410"/>
        <end position="432"/>
    </location>
</feature>
<keyword evidence="10 13" id="KW-0472">Membrane</keyword>
<feature type="domain" description="Protein kinase" evidence="14">
    <location>
        <begin position="447"/>
        <end position="768"/>
    </location>
</feature>
<keyword evidence="17" id="KW-1185">Reference proteome</keyword>
<feature type="region of interest" description="Disordered" evidence="12">
    <location>
        <begin position="373"/>
        <end position="405"/>
    </location>
</feature>
<protein>
    <recommendedName>
        <fullName evidence="18">LysM domain receptor-like kinase 4</fullName>
    </recommendedName>
</protein>
<dbReference type="Pfam" id="PF07714">
    <property type="entry name" value="PK_Tyr_Ser-Thr"/>
    <property type="match status" value="1"/>
</dbReference>
<dbReference type="InterPro" id="IPR008892">
    <property type="entry name" value="COR413"/>
</dbReference>
<organism evidence="16 17">
    <name type="scientific">Cannabis sativa</name>
    <name type="common">Hemp</name>
    <name type="synonym">Marijuana</name>
    <dbReference type="NCBI Taxonomy" id="3483"/>
    <lineage>
        <taxon>Eukaryota</taxon>
        <taxon>Viridiplantae</taxon>
        <taxon>Streptophyta</taxon>
        <taxon>Embryophyta</taxon>
        <taxon>Tracheophyta</taxon>
        <taxon>Spermatophyta</taxon>
        <taxon>Magnoliopsida</taxon>
        <taxon>eudicotyledons</taxon>
        <taxon>Gunneridae</taxon>
        <taxon>Pentapetalae</taxon>
        <taxon>rosids</taxon>
        <taxon>fabids</taxon>
        <taxon>Rosales</taxon>
        <taxon>Cannabaceae</taxon>
        <taxon>Cannabis</taxon>
    </lineage>
</organism>
<reference evidence="16 17" key="1">
    <citation type="journal article" date="2020" name="bioRxiv">
        <title>Sequence and annotation of 42 cannabis genomes reveals extensive copy number variation in cannabinoid synthesis and pathogen resistance genes.</title>
        <authorList>
            <person name="Mckernan K.J."/>
            <person name="Helbert Y."/>
            <person name="Kane L.T."/>
            <person name="Ebling H."/>
            <person name="Zhang L."/>
            <person name="Liu B."/>
            <person name="Eaton Z."/>
            <person name="Mclaughlin S."/>
            <person name="Kingan S."/>
            <person name="Baybayan P."/>
            <person name="Concepcion G."/>
            <person name="Jordan M."/>
            <person name="Riva A."/>
            <person name="Barbazuk W."/>
            <person name="Harkins T."/>
        </authorList>
    </citation>
    <scope>NUCLEOTIDE SEQUENCE [LARGE SCALE GENOMIC DNA]</scope>
    <source>
        <strain evidence="17">cv. Jamaican Lion 4</strain>
        <tissue evidence="16">Leaf</tissue>
    </source>
</reference>
<keyword evidence="11" id="KW-1015">Disulfide bond</keyword>
<keyword evidence="5 13" id="KW-0812">Transmembrane</keyword>
<dbReference type="PANTHER" id="PTHR45927">
    <property type="entry name" value="LYSM-DOMAIN RECEPTOR-LIKE KINASE-RELATED"/>
    <property type="match status" value="1"/>
</dbReference>
<evidence type="ECO:0000256" key="4">
    <source>
        <dbReference type="ARBA" id="ARBA00022475"/>
    </source>
</evidence>
<feature type="compositionally biased region" description="Low complexity" evidence="12">
    <location>
        <begin position="394"/>
        <end position="405"/>
    </location>
</feature>
<dbReference type="SMART" id="SM00257">
    <property type="entry name" value="LysM"/>
    <property type="match status" value="2"/>
</dbReference>
<comment type="caution">
    <text evidence="16">The sequence shown here is derived from an EMBL/GenBank/DDBJ whole genome shotgun (WGS) entry which is preliminary data.</text>
</comment>
<evidence type="ECO:0000256" key="9">
    <source>
        <dbReference type="ARBA" id="ARBA00022989"/>
    </source>
</evidence>
<gene>
    <name evidence="16" type="ORF">G4B88_001952</name>
</gene>
<evidence type="ECO:0000313" key="16">
    <source>
        <dbReference type="EMBL" id="KAF4393218.1"/>
    </source>
</evidence>
<dbReference type="GO" id="GO:0005886">
    <property type="term" value="C:plasma membrane"/>
    <property type="evidence" value="ECO:0007669"/>
    <property type="project" value="UniProtKB-SubCell"/>
</dbReference>
<dbReference type="Proteomes" id="UP000583929">
    <property type="component" value="Unassembled WGS sequence"/>
</dbReference>
<dbReference type="FunFam" id="1.10.510.10:FF:000468">
    <property type="entry name" value="PTI1-like tyrosine-protein kinase 3"/>
    <property type="match status" value="1"/>
</dbReference>
<evidence type="ECO:0000256" key="7">
    <source>
        <dbReference type="ARBA" id="ARBA00022741"/>
    </source>
</evidence>
<dbReference type="InterPro" id="IPR056563">
    <property type="entry name" value="LysM3_LYK4_5"/>
</dbReference>
<feature type="transmembrane region" description="Helical" evidence="13">
    <location>
        <begin position="142"/>
        <end position="161"/>
    </location>
</feature>
<dbReference type="GO" id="GO:0005524">
    <property type="term" value="F:ATP binding"/>
    <property type="evidence" value="ECO:0007669"/>
    <property type="project" value="UniProtKB-KW"/>
</dbReference>
<evidence type="ECO:0000256" key="10">
    <source>
        <dbReference type="ARBA" id="ARBA00023136"/>
    </source>
</evidence>
<name>A0A7J6HEY7_CANSA</name>
<evidence type="ECO:0000256" key="5">
    <source>
        <dbReference type="ARBA" id="ARBA00022692"/>
    </source>
</evidence>
<dbReference type="InterPro" id="IPR001245">
    <property type="entry name" value="Ser-Thr/Tyr_kinase_cat_dom"/>
</dbReference>
<dbReference type="GO" id="GO:0004672">
    <property type="term" value="F:protein kinase activity"/>
    <property type="evidence" value="ECO:0007669"/>
    <property type="project" value="InterPro"/>
</dbReference>
<evidence type="ECO:0000256" key="8">
    <source>
        <dbReference type="ARBA" id="ARBA00022840"/>
    </source>
</evidence>
<evidence type="ECO:0000256" key="13">
    <source>
        <dbReference type="SAM" id="Phobius"/>
    </source>
</evidence>
<feature type="transmembrane region" description="Helical" evidence="13">
    <location>
        <begin position="118"/>
        <end position="136"/>
    </location>
</feature>
<comment type="subcellular location">
    <subcellularLocation>
        <location evidence="2">Cell membrane</location>
        <topology evidence="2">Single-pass membrane protein</topology>
    </subcellularLocation>
    <subcellularLocation>
        <location evidence="1">Membrane</location>
        <topology evidence="1">Multi-pass membrane protein</topology>
    </subcellularLocation>
</comment>
<dbReference type="InterPro" id="IPR056562">
    <property type="entry name" value="LysM2_CERK1_LYK3_4_5"/>
</dbReference>
<evidence type="ECO:0000256" key="1">
    <source>
        <dbReference type="ARBA" id="ARBA00004141"/>
    </source>
</evidence>
<dbReference type="AlphaFoldDB" id="A0A7J6HEY7"/>
<evidence type="ECO:0000256" key="11">
    <source>
        <dbReference type="ARBA" id="ARBA00023157"/>
    </source>
</evidence>
<dbReference type="InterPro" id="IPR018392">
    <property type="entry name" value="LysM"/>
</dbReference>
<dbReference type="Gene3D" id="1.10.510.10">
    <property type="entry name" value="Transferase(Phosphotransferase) domain 1"/>
    <property type="match status" value="1"/>
</dbReference>
<feature type="transmembrane region" description="Helical" evidence="13">
    <location>
        <begin position="79"/>
        <end position="106"/>
    </location>
</feature>
<feature type="domain" description="LysM" evidence="15">
    <location>
        <begin position="259"/>
        <end position="306"/>
    </location>
</feature>
<evidence type="ECO:0000313" key="17">
    <source>
        <dbReference type="Proteomes" id="UP000583929"/>
    </source>
</evidence>
<comment type="similarity">
    <text evidence="3">Belongs to the Cold-regulated 413 protein family.</text>
</comment>
<sequence>MEMGFTDLVSYLSDSEKGFSFSHSRTTFQWGGTLCALLLLILNRTRVCRSSLQTTLIVFYLLTSLPNGLFNFVRGGFGYWVSFLAVAAHLFFPEDIPVSRFILFVITPDYVAKGLRETSAGNIFCLIIGILLFQTLQNNMSFSSSLLSVFFFFICSCYLIGAQQPYVGKTTSDCNDQHKASSGLGYFCNGVNKSCQTYVTFRAIPNYNNVSAISTLLGADPSQVSLINSVPETTTFDTNKLVIVPVNCSCSGEFYQSNTSYIVNQGDQYSTIANEIFQGLTTCQAIANQPENPIPSGLLQGQRISVPLRCACPTKNQIDSGLNYLISYLVAKREFLLLISQRFKIDQNLLVSTNGISQDTIFPNTTLLVPLDKPPSNSITVEPPTSPPPPPVTRPNTTTPSSNESSNKTWVYALIGALGGTAFILALGTIIYCRVLRKKSKELEEPVLVSKSFEAGEKQVVDKKIEESQDFLDSLSDIAQSIKVYKFEELRLATNDFSISTNLVKGSVYKGNINGDFAAIKKVDGDISKEINIMQKINHSNLIRLSGICFNGGFWYLVYEYAANGPLSSWIHHKRKDGRFLNWSQRIQIALDVATGLNYLHNFANSSHVHKDIKSSNILLDSDFRAKIANFGLTRSTQGHDGQYSLTKHVVGTIGYMAPEYLENGVVSTKLDVYAFGVVLLEMLTGKEVSVLYEENKHLSDSFSALLINDDDEEKQDGLKHFMDPSLEEKYPYEFVVFVVRIIEGCLKKNPEARPDMDEIAQLLSRTLNDSLNWELSNTFVQ</sequence>
<dbReference type="SUPFAM" id="SSF56112">
    <property type="entry name" value="Protein kinase-like (PK-like)"/>
    <property type="match status" value="1"/>
</dbReference>
<feature type="transmembrane region" description="Helical" evidence="13">
    <location>
        <begin position="27"/>
        <end position="43"/>
    </location>
</feature>
<dbReference type="SMART" id="SM00220">
    <property type="entry name" value="S_TKc"/>
    <property type="match status" value="1"/>
</dbReference>
<dbReference type="GO" id="GO:0051707">
    <property type="term" value="P:response to other organism"/>
    <property type="evidence" value="ECO:0007669"/>
    <property type="project" value="UniProtKB-ARBA"/>
</dbReference>
<dbReference type="PANTHER" id="PTHR45927:SF11">
    <property type="entry name" value="LYSM DOMAIN RECEPTOR-LIKE KINASE 4"/>
    <property type="match status" value="1"/>
</dbReference>
<dbReference type="Pfam" id="PF05562">
    <property type="entry name" value="WCOR413"/>
    <property type="match status" value="1"/>
</dbReference>
<keyword evidence="8" id="KW-0067">ATP-binding</keyword>
<dbReference type="Pfam" id="PF23446">
    <property type="entry name" value="LysM1_NFP_LYK"/>
    <property type="match status" value="1"/>
</dbReference>
<evidence type="ECO:0000256" key="3">
    <source>
        <dbReference type="ARBA" id="ARBA00005852"/>
    </source>
</evidence>
<dbReference type="Pfam" id="PF23472">
    <property type="entry name" value="LysM2_CERK1_LYK3_4_5"/>
    <property type="match status" value="1"/>
</dbReference>